<name>A0A3B3RWM2_9TELE</name>
<evidence type="ECO:0000313" key="2">
    <source>
        <dbReference type="Proteomes" id="UP000261540"/>
    </source>
</evidence>
<proteinExistence type="predicted"/>
<dbReference type="AlphaFoldDB" id="A0A3B3RWM2"/>
<dbReference type="Ensembl" id="ENSPKIT00000003384.1">
    <property type="protein sequence ID" value="ENSPKIP00000022713.1"/>
    <property type="gene ID" value="ENSPKIG00000006621.1"/>
</dbReference>
<dbReference type="Proteomes" id="UP000261540">
    <property type="component" value="Unplaced"/>
</dbReference>
<evidence type="ECO:0000313" key="1">
    <source>
        <dbReference type="Ensembl" id="ENSPKIP00000022713.1"/>
    </source>
</evidence>
<sequence length="49" mass="5733">MHSVISFTRINTVVRRLITGTHSEKCVVRRFRCCENIIQCTYTNLDGIF</sequence>
<reference evidence="1" key="2">
    <citation type="submission" date="2025-09" db="UniProtKB">
        <authorList>
            <consortium name="Ensembl"/>
        </authorList>
    </citation>
    <scope>IDENTIFICATION</scope>
</reference>
<protein>
    <submittedName>
        <fullName evidence="1">Uncharacterized protein</fullName>
    </submittedName>
</protein>
<reference evidence="1" key="1">
    <citation type="submission" date="2025-08" db="UniProtKB">
        <authorList>
            <consortium name="Ensembl"/>
        </authorList>
    </citation>
    <scope>IDENTIFICATION</scope>
</reference>
<keyword evidence="2" id="KW-1185">Reference proteome</keyword>
<organism evidence="1 2">
    <name type="scientific">Paramormyrops kingsleyae</name>
    <dbReference type="NCBI Taxonomy" id="1676925"/>
    <lineage>
        <taxon>Eukaryota</taxon>
        <taxon>Metazoa</taxon>
        <taxon>Chordata</taxon>
        <taxon>Craniata</taxon>
        <taxon>Vertebrata</taxon>
        <taxon>Euteleostomi</taxon>
        <taxon>Actinopterygii</taxon>
        <taxon>Neopterygii</taxon>
        <taxon>Teleostei</taxon>
        <taxon>Osteoglossocephala</taxon>
        <taxon>Osteoglossomorpha</taxon>
        <taxon>Osteoglossiformes</taxon>
        <taxon>Mormyridae</taxon>
        <taxon>Paramormyrops</taxon>
    </lineage>
</organism>
<dbReference type="GeneTree" id="ENSGT01130000282397"/>
<accession>A0A3B3RWM2</accession>